<evidence type="ECO:0000256" key="2">
    <source>
        <dbReference type="ARBA" id="ARBA00022525"/>
    </source>
</evidence>
<feature type="compositionally biased region" description="Gly residues" evidence="12">
    <location>
        <begin position="543"/>
        <end position="554"/>
    </location>
</feature>
<evidence type="ECO:0000256" key="6">
    <source>
        <dbReference type="ARBA" id="ARBA00023119"/>
    </source>
</evidence>
<dbReference type="GO" id="GO:0098640">
    <property type="term" value="F:integrin binding involved in cell-matrix adhesion"/>
    <property type="evidence" value="ECO:0007669"/>
    <property type="project" value="Ensembl"/>
</dbReference>
<dbReference type="GO" id="GO:0070373">
    <property type="term" value="P:negative regulation of ERK1 and ERK2 cascade"/>
    <property type="evidence" value="ECO:0007669"/>
    <property type="project" value="Ensembl"/>
</dbReference>
<keyword evidence="6" id="KW-0176">Collagen</keyword>
<dbReference type="InParanoid" id="A0A5G2QCU4"/>
<dbReference type="GO" id="GO:0032966">
    <property type="term" value="P:negative regulation of collagen biosynthetic process"/>
    <property type="evidence" value="ECO:0007669"/>
    <property type="project" value="Ensembl"/>
</dbReference>
<gene>
    <name evidence="15 17" type="primary">EMILIN1</name>
</gene>
<dbReference type="InterPro" id="IPR008983">
    <property type="entry name" value="Tumour_necrosis_fac-like_dom"/>
</dbReference>
<keyword evidence="18" id="KW-1267">Proteomics identification</keyword>
<feature type="coiled-coil region" evidence="11">
    <location>
        <begin position="811"/>
        <end position="838"/>
    </location>
</feature>
<dbReference type="GO" id="GO:0048251">
    <property type="term" value="P:elastic fiber assembly"/>
    <property type="evidence" value="ECO:0007669"/>
    <property type="project" value="Ensembl"/>
</dbReference>
<reference evidence="15" key="2">
    <citation type="journal article" date="2020" name="Gigascience">
        <title>An improved pig reference genome sequence to enable pig genetics and genomics research.</title>
        <authorList>
            <person name="Warr A."/>
            <person name="Affara N."/>
            <person name="Aken B."/>
            <person name="Beiki H."/>
            <person name="Bickhart D.M."/>
            <person name="Billis K."/>
            <person name="Chow W."/>
            <person name="Eory L."/>
            <person name="Finlayson H.A."/>
            <person name="Flicek P."/>
            <person name="Giron C.G."/>
            <person name="Griffin D.K."/>
            <person name="Hall R."/>
            <person name="Hannum G."/>
            <person name="Hourlier T."/>
            <person name="Howe K."/>
            <person name="Hume D.A."/>
            <person name="Izuogu O."/>
            <person name="Kim K."/>
            <person name="Koren S."/>
            <person name="Liu H."/>
            <person name="Manchanda N."/>
            <person name="Martin F.J."/>
            <person name="Nonneman D.J."/>
            <person name="O'Connor R.E."/>
            <person name="Phillippy A.M."/>
            <person name="Rohrer G.A."/>
            <person name="Rosen B.D."/>
            <person name="Rund L.A."/>
            <person name="Sargent C.A."/>
            <person name="Schook L.B."/>
            <person name="Schroeder S.G."/>
            <person name="Schwartz A.S."/>
            <person name="Skinner B.M."/>
            <person name="Talbot R."/>
            <person name="Tseng E."/>
            <person name="Tuggle C.K."/>
            <person name="Watson M."/>
            <person name="Smith T.P.L."/>
            <person name="Archibald A.L."/>
        </authorList>
    </citation>
    <scope>NUCLEOTIDE SEQUENCE [LARGE SCALE GENOMIC DNA]</scope>
    <source>
        <strain evidence="15">Duroc</strain>
    </source>
</reference>
<dbReference type="InterPro" id="IPR050392">
    <property type="entry name" value="Collagen/C1q_domain"/>
</dbReference>
<dbReference type="GlyGen" id="A0A5G2QCU4">
    <property type="glycosylation" value="2 sites"/>
</dbReference>
<dbReference type="GO" id="GO:0030023">
    <property type="term" value="F:extracellular matrix constituent conferring elasticity"/>
    <property type="evidence" value="ECO:0000318"/>
    <property type="project" value="GO_Central"/>
</dbReference>
<dbReference type="GO" id="GO:0030948">
    <property type="term" value="P:negative regulation of vascular endothelial growth factor receptor signaling pathway"/>
    <property type="evidence" value="ECO:0007669"/>
    <property type="project" value="Ensembl"/>
</dbReference>
<keyword evidence="16" id="KW-1185">Reference proteome</keyword>
<comment type="subcellular location">
    <subcellularLocation>
        <location evidence="1">Secreted</location>
        <location evidence="1">Extracellular space</location>
        <location evidence="1">Extracellular matrix</location>
    </subcellularLocation>
</comment>
<keyword evidence="7" id="KW-1015">Disulfide bond</keyword>
<dbReference type="GO" id="GO:1901203">
    <property type="term" value="P:positive regulation of extracellular matrix assembly"/>
    <property type="evidence" value="ECO:0007669"/>
    <property type="project" value="Ensembl"/>
</dbReference>
<dbReference type="GO" id="GO:0003180">
    <property type="term" value="P:aortic valve morphogenesis"/>
    <property type="evidence" value="ECO:0007669"/>
    <property type="project" value="Ensembl"/>
</dbReference>
<dbReference type="GO" id="GO:0060090">
    <property type="term" value="F:molecular adaptor activity"/>
    <property type="evidence" value="ECO:0007669"/>
    <property type="project" value="Ensembl"/>
</dbReference>
<dbReference type="InterPro" id="IPR008160">
    <property type="entry name" value="Collagen"/>
</dbReference>
<evidence type="ECO:0000256" key="4">
    <source>
        <dbReference type="ARBA" id="ARBA00022729"/>
    </source>
</evidence>
<dbReference type="GO" id="GO:1904027">
    <property type="term" value="P:negative regulation of collagen fibril organization"/>
    <property type="evidence" value="ECO:0007669"/>
    <property type="project" value="Ensembl"/>
</dbReference>
<dbReference type="Reactome" id="R-SSC-2129379">
    <property type="pathway name" value="Molecules associated with elastic fibres"/>
</dbReference>
<reference evidence="16" key="1">
    <citation type="submission" date="2009-11" db="EMBL/GenBank/DDBJ databases">
        <authorList>
            <consortium name="Porcine genome sequencing project"/>
        </authorList>
    </citation>
    <scope>NUCLEOTIDE SEQUENCE [LARGE SCALE GENOMIC DNA]</scope>
    <source>
        <strain evidence="16">Duroc</strain>
    </source>
</reference>
<feature type="domain" description="EMI" evidence="14">
    <location>
        <begin position="331"/>
        <end position="408"/>
    </location>
</feature>
<dbReference type="GO" id="GO:0010629">
    <property type="term" value="P:negative regulation of gene expression"/>
    <property type="evidence" value="ECO:0007669"/>
    <property type="project" value="Ensembl"/>
</dbReference>
<dbReference type="GO" id="GO:0060392">
    <property type="term" value="P:negative regulation of SMAD protein signal transduction"/>
    <property type="evidence" value="ECO:0007669"/>
    <property type="project" value="Ensembl"/>
</dbReference>
<dbReference type="PANTHER" id="PTHR15427">
    <property type="entry name" value="EMILIN ELASTIN MICROFIBRIL INTERFACE-LOCATED PROTEIN ELASTIN MICROFIBRIL INTERFACER"/>
    <property type="match status" value="1"/>
</dbReference>
<dbReference type="GO" id="GO:0008217">
    <property type="term" value="P:regulation of blood pressure"/>
    <property type="evidence" value="ECO:0007669"/>
    <property type="project" value="Ensembl"/>
</dbReference>
<evidence type="ECO:0000313" key="16">
    <source>
        <dbReference type="Proteomes" id="UP000008227"/>
    </source>
</evidence>
<feature type="region of interest" description="Disordered" evidence="12">
    <location>
        <begin position="1090"/>
        <end position="1144"/>
    </location>
</feature>
<dbReference type="GO" id="GO:1905522">
    <property type="term" value="P:negative regulation of macrophage migration"/>
    <property type="evidence" value="ECO:0007669"/>
    <property type="project" value="Ensembl"/>
</dbReference>
<comment type="subunit">
    <text evidence="8">Homotrimer associated through a moderately stable interaction of the C-terminal globular C1q domains, allowing the nucleation of the triple helix and then a further quaternary assembly to higher-order polymers via intermolecular disulfide bonds. Interacts with EMILIN2. Interacts with EFEMP2; this interaction promotes the incorporation of EFEMP2 into the extracellular matrix.</text>
</comment>
<feature type="compositionally biased region" description="Basic and acidic residues" evidence="12">
    <location>
        <begin position="194"/>
        <end position="212"/>
    </location>
</feature>
<dbReference type="InterPro" id="IPR001073">
    <property type="entry name" value="C1q_dom"/>
</dbReference>
<keyword evidence="5 11" id="KW-0175">Coiled coil</keyword>
<feature type="region of interest" description="Disordered" evidence="12">
    <location>
        <begin position="535"/>
        <end position="566"/>
    </location>
</feature>
<keyword evidence="3" id="KW-0272">Extracellular matrix</keyword>
<organism evidence="15 16">
    <name type="scientific">Sus scrofa</name>
    <name type="common">Pig</name>
    <dbReference type="NCBI Taxonomy" id="9823"/>
    <lineage>
        <taxon>Eukaryota</taxon>
        <taxon>Metazoa</taxon>
        <taxon>Chordata</taxon>
        <taxon>Craniata</taxon>
        <taxon>Vertebrata</taxon>
        <taxon>Euteleostomi</taxon>
        <taxon>Mammalia</taxon>
        <taxon>Eutheria</taxon>
        <taxon>Laurasiatheria</taxon>
        <taxon>Artiodactyla</taxon>
        <taxon>Suina</taxon>
        <taxon>Suidae</taxon>
        <taxon>Sus</taxon>
    </lineage>
</organism>
<reference evidence="15" key="3">
    <citation type="submission" date="2025-08" db="UniProtKB">
        <authorList>
            <consortium name="Ensembl"/>
        </authorList>
    </citation>
    <scope>IDENTIFICATION</scope>
</reference>
<evidence type="ECO:0000313" key="15">
    <source>
        <dbReference type="Ensembl" id="ENSSSCP00000061396.1"/>
    </source>
</evidence>
<evidence type="ECO:0000256" key="3">
    <source>
        <dbReference type="ARBA" id="ARBA00022530"/>
    </source>
</evidence>
<dbReference type="Ensembl" id="ENSSSCT00000069937.2">
    <property type="protein sequence ID" value="ENSSSCP00000061396.1"/>
    <property type="gene ID" value="ENSSSCG00000008557.5"/>
</dbReference>
<dbReference type="Bgee" id="ENSSSCG00000008557">
    <property type="expression patterns" value="Expressed in forelimb bud and 43 other cell types or tissues"/>
</dbReference>
<dbReference type="GO" id="GO:0010811">
    <property type="term" value="P:positive regulation of cell-substrate adhesion"/>
    <property type="evidence" value="ECO:0007669"/>
    <property type="project" value="Ensembl"/>
</dbReference>
<dbReference type="GO" id="GO:1900747">
    <property type="term" value="P:negative regulation of vascular endothelial growth factor signaling pathway"/>
    <property type="evidence" value="ECO:0007669"/>
    <property type="project" value="Ensembl"/>
</dbReference>
<dbReference type="GO" id="GO:0016525">
    <property type="term" value="P:negative regulation of angiogenesis"/>
    <property type="evidence" value="ECO:0007669"/>
    <property type="project" value="Ensembl"/>
</dbReference>
<feature type="domain" description="C1q" evidence="13">
    <location>
        <begin position="1145"/>
        <end position="1292"/>
    </location>
</feature>
<feature type="region of interest" description="Disordered" evidence="12">
    <location>
        <begin position="32"/>
        <end position="71"/>
    </location>
</feature>
<keyword evidence="2" id="KW-0964">Secreted</keyword>
<feature type="region of interest" description="Disordered" evidence="12">
    <location>
        <begin position="409"/>
        <end position="459"/>
    </location>
</feature>
<evidence type="ECO:0000256" key="1">
    <source>
        <dbReference type="ARBA" id="ARBA00004498"/>
    </source>
</evidence>
<feature type="region of interest" description="Disordered" evidence="12">
    <location>
        <begin position="104"/>
        <end position="273"/>
    </location>
</feature>
<dbReference type="SUPFAM" id="SSF49842">
    <property type="entry name" value="TNF-like"/>
    <property type="match status" value="1"/>
</dbReference>
<dbReference type="GO" id="GO:0030512">
    <property type="term" value="P:negative regulation of transforming growth factor beta receptor signaling pathway"/>
    <property type="evidence" value="ECO:0007669"/>
    <property type="project" value="Ensembl"/>
</dbReference>
<dbReference type="GO" id="GO:1900426">
    <property type="term" value="P:positive regulation of defense response to bacterium"/>
    <property type="evidence" value="ECO:0007669"/>
    <property type="project" value="Ensembl"/>
</dbReference>
<dbReference type="VGNC" id="VGNC:87680">
    <property type="gene designation" value="EMILIN1"/>
</dbReference>
<dbReference type="GO" id="GO:0045766">
    <property type="term" value="P:positive regulation of angiogenesis"/>
    <property type="evidence" value="ECO:0007669"/>
    <property type="project" value="Ensembl"/>
</dbReference>
<dbReference type="GO" id="GO:1990971">
    <property type="term" value="C:EMILIN complex"/>
    <property type="evidence" value="ECO:0007669"/>
    <property type="project" value="Ensembl"/>
</dbReference>
<dbReference type="GO" id="GO:0016477">
    <property type="term" value="P:cell migration"/>
    <property type="evidence" value="ECO:0007669"/>
    <property type="project" value="Ensembl"/>
</dbReference>
<dbReference type="GO" id="GO:0034668">
    <property type="term" value="C:integrin alpha4-beta1 complex"/>
    <property type="evidence" value="ECO:0007669"/>
    <property type="project" value="Ensembl"/>
</dbReference>
<dbReference type="GO" id="GO:0042127">
    <property type="term" value="P:regulation of cell population proliferation"/>
    <property type="evidence" value="ECO:0007669"/>
    <property type="project" value="Ensembl"/>
</dbReference>
<dbReference type="GO" id="GO:0042802">
    <property type="term" value="F:identical protein binding"/>
    <property type="evidence" value="ECO:0007669"/>
    <property type="project" value="Ensembl"/>
</dbReference>
<reference evidence="15" key="4">
    <citation type="submission" date="2025-09" db="UniProtKB">
        <authorList>
            <consortium name="Ensembl"/>
        </authorList>
    </citation>
    <scope>IDENTIFICATION</scope>
</reference>
<dbReference type="GO" id="GO:0010628">
    <property type="term" value="P:positive regulation of gene expression"/>
    <property type="evidence" value="ECO:0007669"/>
    <property type="project" value="Ensembl"/>
</dbReference>
<evidence type="ECO:0000256" key="5">
    <source>
        <dbReference type="ARBA" id="ARBA00023054"/>
    </source>
</evidence>
<dbReference type="SMART" id="SM00110">
    <property type="entry name" value="C1Q"/>
    <property type="match status" value="1"/>
</dbReference>
<feature type="compositionally biased region" description="Gly residues" evidence="12">
    <location>
        <begin position="223"/>
        <end position="233"/>
    </location>
</feature>
<dbReference type="Pfam" id="PF01391">
    <property type="entry name" value="Collagen"/>
    <property type="match status" value="1"/>
</dbReference>
<feature type="compositionally biased region" description="Low complexity" evidence="12">
    <location>
        <begin position="429"/>
        <end position="442"/>
    </location>
</feature>
<name>A0A5G2QCU4_PIG</name>
<dbReference type="PANTHER" id="PTHR15427:SF1">
    <property type="entry name" value="EMILIN-1"/>
    <property type="match status" value="1"/>
</dbReference>
<dbReference type="PROSITE" id="PS50871">
    <property type="entry name" value="C1Q"/>
    <property type="match status" value="1"/>
</dbReference>
<evidence type="ECO:0000259" key="14">
    <source>
        <dbReference type="PROSITE" id="PS51041"/>
    </source>
</evidence>
<accession>A0A5G2QCU4</accession>
<dbReference type="FunFam" id="2.60.120.40:FF:000010">
    <property type="entry name" value="EMILIN-1 protein"/>
    <property type="match status" value="1"/>
</dbReference>
<protein>
    <recommendedName>
        <fullName evidence="9">EMILIN-1</fullName>
    </recommendedName>
    <alternativeName>
        <fullName evidence="10">Elastin microfibril interface-located protein 1</fullName>
    </alternativeName>
</protein>
<dbReference type="GO" id="GO:0005615">
    <property type="term" value="C:extracellular space"/>
    <property type="evidence" value="ECO:0007669"/>
    <property type="project" value="Ensembl"/>
</dbReference>
<dbReference type="PROSITE" id="PS51041">
    <property type="entry name" value="EMI"/>
    <property type="match status" value="1"/>
</dbReference>
<dbReference type="Gene3D" id="2.60.120.40">
    <property type="match status" value="1"/>
</dbReference>
<dbReference type="STRING" id="9823.ENSSSCP00000061396"/>
<evidence type="ECO:0000256" key="7">
    <source>
        <dbReference type="ARBA" id="ARBA00023157"/>
    </source>
</evidence>
<dbReference type="SMR" id="A0A5G2QCU4"/>
<dbReference type="GO" id="GO:0033627">
    <property type="term" value="P:cell adhesion mediated by integrin"/>
    <property type="evidence" value="ECO:0007669"/>
    <property type="project" value="Ensembl"/>
</dbReference>
<dbReference type="InterPro" id="IPR011489">
    <property type="entry name" value="EMI_domain"/>
</dbReference>
<dbReference type="GO" id="GO:0050866">
    <property type="term" value="P:negative regulation of cell activation"/>
    <property type="evidence" value="ECO:0007669"/>
    <property type="project" value="Ensembl"/>
</dbReference>
<keyword evidence="4" id="KW-0732">Signal</keyword>
<feature type="coiled-coil region" evidence="11">
    <location>
        <begin position="954"/>
        <end position="981"/>
    </location>
</feature>
<sequence>MLSPPQLRPPFTALPSGLLSQVLCRRAGLPWPQESCGSSSRSLSKRPALGLLPSSGPGSPPCGPSERLAPSPAATPHFSVFPFFFPLFPGVNKKQMWRTMVGEVGGGRGRLDRQPDRGEGRGVRERGRREARARPAATLAPLSSHRGKALSPPGSGHWGPQIGRPEEGPLVEAHGAASGRARDQAQEAGGTEHTPLRSGEEDSGRNRGGDRQEPEEEREGEGVRPGGRGGGVQLGAAGRKLETRPAVPGSSGVPRSRQRRRRSGRDVPLRAPAPTMAPGTLWSCYLCCLLTTAVGAASYPPRGYSLYTGSGGALSPGGAQAQSAPRPASRHRNWCAYVVTRTVSCVLEDGVETFVKPDYQPCAWGQPQCARSIMYRSFLRPRYRVAYKTVTDMEWRCCQGYGGDDCAEGPAPALGPAPTTPRPRPQPARPNLSGSSAGSPLSGLGGEGPGESEKVQQLEEQVQSLTKELQGLRGVLQGLSGRLAEDVQRAVETAFNGRQQPADAAARPGVHETLNEIQQQLQLLDNRVSTHDQELGHLNNHHSGGGSGGGGGGRALDSTPAPPGHSEEVLRELEQRLQESCSVCLAGLDGFRRQQQEDRERLRALEKLLASVEERQRQLAGQALGRWPPQECCPPELGRRLAELERRLDVVAGSVTVLSGRRGANLGGAAGQGGHPPGYTSLASRLSRLEDRFNSTLGPSEEQEEGWPRRPGGLSHWLPAAQGQLEKLEGLLANVSGELGGRLDLLEEQVAGAVQACGQLCSGAPGEQDSQVSEILSALERRVLDTEGQLGLVGSGLHKVGAAGEAQQAALEGLQGVVGQLQGRVDALEETAAELTLQQNLTAARLGQLEGLLQARGDEGCGACGGVQEELGRLRDGVERCSCPLLPPRGPGAGPGVGGPSRGPLDGFSVFGGSSGSALQALQGELSEVILTFSSLNDSLHELQTTVEGQGADLADLGATKDRIISEINRLQQEATEHATESEERFRGLEEGQAQAGQCPSLEGRLGRLEGVCERLDTVAGGLQGLREGLSRHVAGLWAGLRETNSTSQTQAALLEKLLGGQAGLGRRLGALNSSLLLLEDRLHQLSLKDLTGPAGEAGPPGPPGVQGPPGPAGPPGPPGKDGEKGPIGPPGPQGEQGVEGAPAASVPRVAFSAALSLPRSEPGTVPFDRVLLNDGGYYDPQTGVFTAPLAGRYLLSAVLTGHRHEKVEAVLSRSNLGVARIDSGGYEPEGLENKPVAESQPSPGALGVFSLILPLQAGDTVCIDLVMGQLAHSEEPLTIFSGALLYEDQEL</sequence>
<dbReference type="FunCoup" id="A0A5G2QCU4">
    <property type="interactions" value="169"/>
</dbReference>
<feature type="compositionally biased region" description="Pro residues" evidence="12">
    <location>
        <begin position="413"/>
        <end position="428"/>
    </location>
</feature>
<evidence type="ECO:0000256" key="12">
    <source>
        <dbReference type="SAM" id="MobiDB-lite"/>
    </source>
</evidence>
<dbReference type="GO" id="GO:0005581">
    <property type="term" value="C:collagen trimer"/>
    <property type="evidence" value="ECO:0007669"/>
    <property type="project" value="UniProtKB-KW"/>
</dbReference>
<evidence type="ECO:0000256" key="11">
    <source>
        <dbReference type="SAM" id="Coils"/>
    </source>
</evidence>
<evidence type="ECO:0000256" key="10">
    <source>
        <dbReference type="ARBA" id="ARBA00075980"/>
    </source>
</evidence>
<evidence type="ECO:0000256" key="8">
    <source>
        <dbReference type="ARBA" id="ARBA00062661"/>
    </source>
</evidence>
<dbReference type="Proteomes" id="UP000008227">
    <property type="component" value="Chromosome 3"/>
</dbReference>
<feature type="compositionally biased region" description="Pro residues" evidence="12">
    <location>
        <begin position="1100"/>
        <end position="1119"/>
    </location>
</feature>
<dbReference type="ExpressionAtlas" id="A0A5G2QCU4">
    <property type="expression patterns" value="baseline and differential"/>
</dbReference>
<evidence type="ECO:0007829" key="18">
    <source>
        <dbReference type="PeptideAtlas" id="A0A5G2QCU4"/>
    </source>
</evidence>
<dbReference type="GeneTree" id="ENSGT01030000234633"/>
<evidence type="ECO:0000259" key="13">
    <source>
        <dbReference type="PROSITE" id="PS50871"/>
    </source>
</evidence>
<evidence type="ECO:0000313" key="17">
    <source>
        <dbReference type="VGNC" id="VGNC:87680"/>
    </source>
</evidence>
<evidence type="ECO:0000256" key="9">
    <source>
        <dbReference type="ARBA" id="ARBA00072327"/>
    </source>
</evidence>
<proteinExistence type="evidence at protein level"/>
<dbReference type="Pfam" id="PF07546">
    <property type="entry name" value="EMI"/>
    <property type="match status" value="1"/>
</dbReference>
<dbReference type="Pfam" id="PF00386">
    <property type="entry name" value="C1q"/>
    <property type="match status" value="1"/>
</dbReference>
<feature type="compositionally biased region" description="Low complexity" evidence="12">
    <location>
        <begin position="1134"/>
        <end position="1143"/>
    </location>
</feature>
<feature type="compositionally biased region" description="Basic and acidic residues" evidence="12">
    <location>
        <begin position="109"/>
        <end position="133"/>
    </location>
</feature>
<feature type="coiled-coil region" evidence="11">
    <location>
        <begin position="588"/>
        <end position="622"/>
    </location>
</feature>